<gene>
    <name evidence="9" type="ORF">PRVXH_001000</name>
</gene>
<protein>
    <submittedName>
        <fullName evidence="9">ZIP family metal transporter</fullName>
    </submittedName>
</protein>
<name>A0AAU8HWC8_9FIRM</name>
<evidence type="ECO:0000256" key="6">
    <source>
        <dbReference type="ARBA" id="ARBA00022989"/>
    </source>
</evidence>
<feature type="transmembrane region" description="Helical" evidence="8">
    <location>
        <begin position="193"/>
        <end position="210"/>
    </location>
</feature>
<evidence type="ECO:0000256" key="1">
    <source>
        <dbReference type="ARBA" id="ARBA00004651"/>
    </source>
</evidence>
<reference evidence="9" key="2">
    <citation type="submission" date="2024-06" db="EMBL/GenBank/DDBJ databases">
        <authorList>
            <person name="Petrova K.O."/>
            <person name="Toshchakov S.V."/>
            <person name="Boltjanskaja Y.V."/>
            <person name="Kevbrin V.V."/>
        </authorList>
    </citation>
    <scope>NUCLEOTIDE SEQUENCE</scope>
    <source>
        <strain evidence="9">Z-710</strain>
    </source>
</reference>
<feature type="transmembrane region" description="Helical" evidence="8">
    <location>
        <begin position="165"/>
        <end position="187"/>
    </location>
</feature>
<reference evidence="9" key="1">
    <citation type="journal article" date="2018" name="Antonie Van Leeuwenhoek">
        <title>Proteinivorax hydrogeniformans sp. nov., an anaerobic, haloalkaliphilic bacterium fermenting proteinaceous compounds with high hydrogen production.</title>
        <authorList>
            <person name="Boltyanskaya Y."/>
            <person name="Detkova E."/>
            <person name="Pimenov N."/>
            <person name="Kevbrin V."/>
        </authorList>
    </citation>
    <scope>NUCLEOTIDE SEQUENCE</scope>
    <source>
        <strain evidence="9">Z-710</strain>
    </source>
</reference>
<accession>A0AAU8HWC8</accession>
<keyword evidence="3" id="KW-1003">Cell membrane</keyword>
<dbReference type="InterPro" id="IPR003689">
    <property type="entry name" value="ZIP"/>
</dbReference>
<feature type="transmembrane region" description="Helical" evidence="8">
    <location>
        <begin position="104"/>
        <end position="126"/>
    </location>
</feature>
<sequence length="240" mass="24893">MFNDIIISTLAGLSTAIGAVLIIVMGKPPDKMVSTMLGFAAGIMIAISTLELIPEAVELGGTFIAALGFVLGTFLMLVLDGLIPHAHMGSGEKESKESEMKKMGYFIFFGIALHNLPEGLAIGAGFEAQGTLGFTIALALAIHNIPEGMATAVPLIKGGVSKGKVFILTLFAGLMTPVGTALGFLIFNISQDFVAVSLSLAAGAMIYIVGDELIPQSHKQHSHTANLGLLAGFLLGLIIV</sequence>
<feature type="transmembrane region" description="Helical" evidence="8">
    <location>
        <begin position="222"/>
        <end position="239"/>
    </location>
</feature>
<comment type="similarity">
    <text evidence="2">Belongs to the ZIP transporter (TC 2.A.5) family.</text>
</comment>
<dbReference type="EMBL" id="CP159485">
    <property type="protein sequence ID" value="XCI29669.1"/>
    <property type="molecule type" value="Genomic_DNA"/>
</dbReference>
<feature type="transmembrane region" description="Helical" evidence="8">
    <location>
        <begin position="6"/>
        <end position="26"/>
    </location>
</feature>
<dbReference type="PANTHER" id="PTHR11040:SF211">
    <property type="entry name" value="ZINC TRANSPORTER ZIP11"/>
    <property type="match status" value="1"/>
</dbReference>
<keyword evidence="4 8" id="KW-0812">Transmembrane</keyword>
<keyword evidence="6 8" id="KW-1133">Transmembrane helix</keyword>
<evidence type="ECO:0000256" key="2">
    <source>
        <dbReference type="ARBA" id="ARBA00006939"/>
    </source>
</evidence>
<dbReference type="GO" id="GO:0005886">
    <property type="term" value="C:plasma membrane"/>
    <property type="evidence" value="ECO:0007669"/>
    <property type="project" value="UniProtKB-SubCell"/>
</dbReference>
<feature type="transmembrane region" description="Helical" evidence="8">
    <location>
        <begin position="33"/>
        <end position="53"/>
    </location>
</feature>
<keyword evidence="5" id="KW-0862">Zinc</keyword>
<evidence type="ECO:0000256" key="7">
    <source>
        <dbReference type="ARBA" id="ARBA00023136"/>
    </source>
</evidence>
<proteinExistence type="inferred from homology"/>
<organism evidence="9">
    <name type="scientific">Proteinivorax hydrogeniformans</name>
    <dbReference type="NCBI Taxonomy" id="1826727"/>
    <lineage>
        <taxon>Bacteria</taxon>
        <taxon>Bacillati</taxon>
        <taxon>Bacillota</taxon>
        <taxon>Clostridia</taxon>
        <taxon>Eubacteriales</taxon>
        <taxon>Proteinivoracaceae</taxon>
        <taxon>Proteinivorax</taxon>
    </lineage>
</organism>
<evidence type="ECO:0000256" key="3">
    <source>
        <dbReference type="ARBA" id="ARBA00022475"/>
    </source>
</evidence>
<dbReference type="RefSeq" id="WP_353894217.1">
    <property type="nucleotide sequence ID" value="NZ_CP159485.1"/>
</dbReference>
<evidence type="ECO:0000313" key="9">
    <source>
        <dbReference type="EMBL" id="XCI29669.1"/>
    </source>
</evidence>
<dbReference type="GO" id="GO:0005385">
    <property type="term" value="F:zinc ion transmembrane transporter activity"/>
    <property type="evidence" value="ECO:0007669"/>
    <property type="project" value="TreeGrafter"/>
</dbReference>
<evidence type="ECO:0000256" key="8">
    <source>
        <dbReference type="SAM" id="Phobius"/>
    </source>
</evidence>
<comment type="subcellular location">
    <subcellularLocation>
        <location evidence="1">Cell membrane</location>
        <topology evidence="1">Multi-pass membrane protein</topology>
    </subcellularLocation>
</comment>
<evidence type="ECO:0000256" key="4">
    <source>
        <dbReference type="ARBA" id="ARBA00022692"/>
    </source>
</evidence>
<evidence type="ECO:0000256" key="5">
    <source>
        <dbReference type="ARBA" id="ARBA00022833"/>
    </source>
</evidence>
<dbReference type="Pfam" id="PF02535">
    <property type="entry name" value="Zip"/>
    <property type="match status" value="1"/>
</dbReference>
<feature type="transmembrane region" description="Helical" evidence="8">
    <location>
        <begin position="59"/>
        <end position="83"/>
    </location>
</feature>
<dbReference type="PANTHER" id="PTHR11040">
    <property type="entry name" value="ZINC/IRON TRANSPORTER"/>
    <property type="match status" value="1"/>
</dbReference>
<dbReference type="AlphaFoldDB" id="A0AAU8HWC8"/>
<keyword evidence="7 8" id="KW-0472">Membrane</keyword>